<evidence type="ECO:0000256" key="7">
    <source>
        <dbReference type="ARBA" id="ARBA00023180"/>
    </source>
</evidence>
<dbReference type="Pfam" id="PF00722">
    <property type="entry name" value="Glyco_hydro_16"/>
    <property type="match status" value="1"/>
</dbReference>
<proteinExistence type="inferred from homology"/>
<evidence type="ECO:0000256" key="3">
    <source>
        <dbReference type="ARBA" id="ARBA00022525"/>
    </source>
</evidence>
<evidence type="ECO:0000259" key="12">
    <source>
        <dbReference type="PROSITE" id="PS51762"/>
    </source>
</evidence>
<dbReference type="InterPro" id="IPR008264">
    <property type="entry name" value="Beta_glucanase"/>
</dbReference>
<keyword evidence="4 11" id="KW-0808">Transferase</keyword>
<keyword evidence="8 11" id="KW-0326">Glycosidase</keyword>
<keyword evidence="2 11" id="KW-0052">Apoplast</keyword>
<evidence type="ECO:0000256" key="2">
    <source>
        <dbReference type="ARBA" id="ARBA00022523"/>
    </source>
</evidence>
<dbReference type="PROSITE" id="PS51762">
    <property type="entry name" value="GH16_2"/>
    <property type="match status" value="1"/>
</dbReference>
<evidence type="ECO:0000256" key="4">
    <source>
        <dbReference type="ARBA" id="ARBA00022679"/>
    </source>
</evidence>
<feature type="domain" description="GH16" evidence="12">
    <location>
        <begin position="23"/>
        <end position="248"/>
    </location>
</feature>
<protein>
    <recommendedName>
        <fullName evidence="11">Xyloglucan endotransglucosylase/hydrolase</fullName>
        <ecNumber evidence="11">2.4.1.207</ecNumber>
    </recommendedName>
</protein>
<comment type="PTM">
    <text evidence="11">Contains at least one intrachain disulfide bond essential for its enzymatic activity.</text>
</comment>
<evidence type="ECO:0000256" key="11">
    <source>
        <dbReference type="RuleBase" id="RU361120"/>
    </source>
</evidence>
<comment type="caution">
    <text evidence="13">The sequence shown here is derived from an EMBL/GenBank/DDBJ whole genome shotgun (WGS) entry which is preliminary data.</text>
</comment>
<comment type="similarity">
    <text evidence="11">Belongs to the glycosyl hydrolase 16 family.</text>
</comment>
<dbReference type="InterPro" id="IPR010713">
    <property type="entry name" value="XET_C"/>
</dbReference>
<name>A0A7J6EN42_CANSA</name>
<dbReference type="PROSITE" id="PS01034">
    <property type="entry name" value="GH16_1"/>
    <property type="match status" value="1"/>
</dbReference>
<evidence type="ECO:0000256" key="8">
    <source>
        <dbReference type="ARBA" id="ARBA00023295"/>
    </source>
</evidence>
<feature type="signal peptide" evidence="11">
    <location>
        <begin position="1"/>
        <end position="17"/>
    </location>
</feature>
<evidence type="ECO:0000256" key="1">
    <source>
        <dbReference type="ARBA" id="ARBA00022512"/>
    </source>
</evidence>
<dbReference type="PIRSF" id="PIRSF005604">
    <property type="entry name" value="XET"/>
    <property type="match status" value="1"/>
</dbReference>
<evidence type="ECO:0000313" key="14">
    <source>
        <dbReference type="Proteomes" id="UP000525078"/>
    </source>
</evidence>
<evidence type="ECO:0000256" key="10">
    <source>
        <dbReference type="PIRSR" id="PIRSR005604-2"/>
    </source>
</evidence>
<keyword evidence="7" id="KW-0325">Glycoprotein</keyword>
<keyword evidence="5 11" id="KW-0378">Hydrolase</keyword>
<dbReference type="GO" id="GO:0004553">
    <property type="term" value="F:hydrolase activity, hydrolyzing O-glycosyl compounds"/>
    <property type="evidence" value="ECO:0007669"/>
    <property type="project" value="InterPro"/>
</dbReference>
<dbReference type="GO" id="GO:0071555">
    <property type="term" value="P:cell wall organization"/>
    <property type="evidence" value="ECO:0007669"/>
    <property type="project" value="UniProtKB-KW"/>
</dbReference>
<evidence type="ECO:0000256" key="9">
    <source>
        <dbReference type="PIRSR" id="PIRSR005604-1"/>
    </source>
</evidence>
<dbReference type="InterPro" id="IPR013320">
    <property type="entry name" value="ConA-like_dom_sf"/>
</dbReference>
<dbReference type="GO" id="GO:0042546">
    <property type="term" value="P:cell wall biogenesis"/>
    <property type="evidence" value="ECO:0007669"/>
    <property type="project" value="InterPro"/>
</dbReference>
<sequence length="259" mass="29300">MLLFVLIIIIFISSSLNTNINVVGASNNFYEDVDITWGDGRAKILNRGKVVTLSLDQISGSGLQSKNQFLYGKFDMKLKLVPGNSAGVVTAYYLRSEGSTWDELDFEFLGNLSGEPYIVHTNVYSQGKGDREMQFYLWFDPTAKFHTYSILWNPSHVVLWNAEDWATRGGLVKTNWTEGPFVATLREFKVDGCVWSNGVSSCNNSSSSSKNNEWVSEELDLSSKKRLKWVQNNYMVYNYCADIKRFPQGLPSECTVTIK</sequence>
<dbReference type="InterPro" id="IPR000757">
    <property type="entry name" value="Beta-glucanase-like"/>
</dbReference>
<feature type="chain" id="PRO_5029951186" description="Xyloglucan endotransglucosylase/hydrolase" evidence="11">
    <location>
        <begin position="18"/>
        <end position="259"/>
    </location>
</feature>
<dbReference type="GO" id="GO:0048046">
    <property type="term" value="C:apoplast"/>
    <property type="evidence" value="ECO:0007669"/>
    <property type="project" value="UniProtKB-SubCell"/>
</dbReference>
<feature type="active site" description="Nucleophile" evidence="9">
    <location>
        <position position="103"/>
    </location>
</feature>
<dbReference type="EMBL" id="JAATIP010000213">
    <property type="protein sequence ID" value="KAF4359776.1"/>
    <property type="molecule type" value="Genomic_DNA"/>
</dbReference>
<comment type="subcellular location">
    <subcellularLocation>
        <location evidence="11">Secreted</location>
        <location evidence="11">Cell wall</location>
    </subcellularLocation>
    <subcellularLocation>
        <location evidence="11">Secreted</location>
        <location evidence="11">Extracellular space</location>
        <location evidence="11">Apoplast</location>
    </subcellularLocation>
</comment>
<keyword evidence="11" id="KW-0732">Signal</keyword>
<evidence type="ECO:0000313" key="13">
    <source>
        <dbReference type="EMBL" id="KAF4359776.1"/>
    </source>
</evidence>
<dbReference type="Gene3D" id="2.60.120.200">
    <property type="match status" value="2"/>
</dbReference>
<dbReference type="GO" id="GO:0010411">
    <property type="term" value="P:xyloglucan metabolic process"/>
    <property type="evidence" value="ECO:0007669"/>
    <property type="project" value="InterPro"/>
</dbReference>
<keyword evidence="6" id="KW-1015">Disulfide bond</keyword>
<evidence type="ECO:0000256" key="5">
    <source>
        <dbReference type="ARBA" id="ARBA00022801"/>
    </source>
</evidence>
<dbReference type="Proteomes" id="UP000525078">
    <property type="component" value="Unassembled WGS sequence"/>
</dbReference>
<dbReference type="PRINTS" id="PR00737">
    <property type="entry name" value="GLHYDRLASE16"/>
</dbReference>
<comment type="function">
    <text evidence="11">Catalyzes xyloglucan endohydrolysis (XEH) and/or endotransglycosylation (XET). Cleaves and religates xyloglucan polymers, an essential constituent of the primary cell wall, and thereby participates in cell wall construction of growing tissues.</text>
</comment>
<dbReference type="SUPFAM" id="SSF49899">
    <property type="entry name" value="Concanavalin A-like lectins/glucanases"/>
    <property type="match status" value="1"/>
</dbReference>
<feature type="active site" description="Proton donor" evidence="9">
    <location>
        <position position="107"/>
    </location>
</feature>
<gene>
    <name evidence="13" type="ORF">F8388_008338</name>
</gene>
<dbReference type="InterPro" id="IPR016455">
    <property type="entry name" value="XTH"/>
</dbReference>
<dbReference type="GO" id="GO:0016762">
    <property type="term" value="F:xyloglucan:xyloglucosyl transferase activity"/>
    <property type="evidence" value="ECO:0007669"/>
    <property type="project" value="UniProtKB-EC"/>
</dbReference>
<keyword evidence="11" id="KW-0961">Cell wall biogenesis/degradation</keyword>
<dbReference type="InterPro" id="IPR044791">
    <property type="entry name" value="Beta-glucanase/XTH"/>
</dbReference>
<dbReference type="Pfam" id="PF06955">
    <property type="entry name" value="XET_C"/>
    <property type="match status" value="1"/>
</dbReference>
<dbReference type="InterPro" id="IPR008263">
    <property type="entry name" value="GH16_AS"/>
</dbReference>
<accession>A0A7J6EN42</accession>
<keyword evidence="1 11" id="KW-0134">Cell wall</keyword>
<keyword evidence="3 11" id="KW-0964">Secreted</keyword>
<evidence type="ECO:0000256" key="6">
    <source>
        <dbReference type="ARBA" id="ARBA00023157"/>
    </source>
</evidence>
<organism evidence="13 14">
    <name type="scientific">Cannabis sativa</name>
    <name type="common">Hemp</name>
    <name type="synonym">Marijuana</name>
    <dbReference type="NCBI Taxonomy" id="3483"/>
    <lineage>
        <taxon>Eukaryota</taxon>
        <taxon>Viridiplantae</taxon>
        <taxon>Streptophyta</taxon>
        <taxon>Embryophyta</taxon>
        <taxon>Tracheophyta</taxon>
        <taxon>Spermatophyta</taxon>
        <taxon>Magnoliopsida</taxon>
        <taxon>eudicotyledons</taxon>
        <taxon>Gunneridae</taxon>
        <taxon>Pentapetalae</taxon>
        <taxon>rosids</taxon>
        <taxon>fabids</taxon>
        <taxon>Rosales</taxon>
        <taxon>Cannabaceae</taxon>
        <taxon>Cannabis</taxon>
    </lineage>
</organism>
<dbReference type="EC" id="2.4.1.207" evidence="11"/>
<reference evidence="13 14" key="1">
    <citation type="journal article" date="2020" name="bioRxiv">
        <title>Sequence and annotation of 42 cannabis genomes reveals extensive copy number variation in cannabinoid synthesis and pathogen resistance genes.</title>
        <authorList>
            <person name="Mckernan K.J."/>
            <person name="Helbert Y."/>
            <person name="Kane L.T."/>
            <person name="Ebling H."/>
            <person name="Zhang L."/>
            <person name="Liu B."/>
            <person name="Eaton Z."/>
            <person name="Mclaughlin S."/>
            <person name="Kingan S."/>
            <person name="Baybayan P."/>
            <person name="Concepcion G."/>
            <person name="Jordan M."/>
            <person name="Riva A."/>
            <person name="Barbazuk W."/>
            <person name="Harkins T."/>
        </authorList>
    </citation>
    <scope>NUCLEOTIDE SEQUENCE [LARGE SCALE GENOMIC DNA]</scope>
    <source>
        <strain evidence="14">cv. Jamaican Lion 4</strain>
        <tissue evidence="13">Leaf</tissue>
    </source>
</reference>
<feature type="glycosylation site" description="N-linked (GlcNAc...) asparagine" evidence="10">
    <location>
        <position position="111"/>
    </location>
</feature>
<dbReference type="PANTHER" id="PTHR31062">
    <property type="entry name" value="XYLOGLUCAN ENDOTRANSGLUCOSYLASE/HYDROLASE PROTEIN 8-RELATED"/>
    <property type="match status" value="1"/>
</dbReference>
<dbReference type="AlphaFoldDB" id="A0A7J6EN42"/>